<name>A0A135ZBB4_GARVA</name>
<accession>A0A135ZBB4</accession>
<dbReference type="AlphaFoldDB" id="A0A135ZBB4"/>
<protein>
    <recommendedName>
        <fullName evidence="4">Hemolysin</fullName>
    </recommendedName>
</protein>
<reference evidence="2 3" key="1">
    <citation type="submission" date="2016-02" db="EMBL/GenBank/DDBJ databases">
        <authorList>
            <person name="Wen L."/>
            <person name="He K."/>
            <person name="Yang H."/>
        </authorList>
    </citation>
    <scope>NUCLEOTIDE SEQUENCE [LARGE SCALE GENOMIC DNA]</scope>
    <source>
        <strain evidence="2 3">CMW7778B</strain>
    </source>
</reference>
<keyword evidence="1" id="KW-0812">Transmembrane</keyword>
<comment type="caution">
    <text evidence="2">The sequence shown here is derived from an EMBL/GenBank/DDBJ whole genome shotgun (WGS) entry which is preliminary data.</text>
</comment>
<dbReference type="RefSeq" id="WP_075523080.1">
    <property type="nucleotide sequence ID" value="NZ_KQ961850.1"/>
</dbReference>
<evidence type="ECO:0008006" key="4">
    <source>
        <dbReference type="Google" id="ProtNLM"/>
    </source>
</evidence>
<sequence>MIKILLFFIVLVLSLLIDAYMTILFLRVIFDWLHVFFPSLRFKGVLSIILRVIYYLTDPPLMFLRRYIPPMNMGRISFDTSFIVLYFALIVLKNLIYFL</sequence>
<gene>
    <name evidence="2" type="ORF">HMPREF3230_00152</name>
</gene>
<dbReference type="Pfam" id="PF02325">
    <property type="entry name" value="CCB3_YggT"/>
    <property type="match status" value="1"/>
</dbReference>
<dbReference type="GO" id="GO:0016020">
    <property type="term" value="C:membrane"/>
    <property type="evidence" value="ECO:0007669"/>
    <property type="project" value="InterPro"/>
</dbReference>
<dbReference type="EMBL" id="LSRC01000006">
    <property type="protein sequence ID" value="KXI18943.1"/>
    <property type="molecule type" value="Genomic_DNA"/>
</dbReference>
<feature type="transmembrane region" description="Helical" evidence="1">
    <location>
        <begin position="35"/>
        <end position="56"/>
    </location>
</feature>
<dbReference type="Proteomes" id="UP000070505">
    <property type="component" value="Unassembled WGS sequence"/>
</dbReference>
<feature type="transmembrane region" description="Helical" evidence="1">
    <location>
        <begin position="76"/>
        <end position="98"/>
    </location>
</feature>
<dbReference type="SMR" id="A0A135ZBB4"/>
<keyword evidence="1" id="KW-0472">Membrane</keyword>
<evidence type="ECO:0000256" key="1">
    <source>
        <dbReference type="SAM" id="Phobius"/>
    </source>
</evidence>
<dbReference type="PATRIC" id="fig|2702.101.peg.151"/>
<dbReference type="InterPro" id="IPR003425">
    <property type="entry name" value="CCB3/YggT"/>
</dbReference>
<evidence type="ECO:0000313" key="2">
    <source>
        <dbReference type="EMBL" id="KXI18943.1"/>
    </source>
</evidence>
<keyword evidence="1" id="KW-1133">Transmembrane helix</keyword>
<proteinExistence type="predicted"/>
<evidence type="ECO:0000313" key="3">
    <source>
        <dbReference type="Proteomes" id="UP000070505"/>
    </source>
</evidence>
<organism evidence="2 3">
    <name type="scientific">Gardnerella vaginalis</name>
    <dbReference type="NCBI Taxonomy" id="2702"/>
    <lineage>
        <taxon>Bacteria</taxon>
        <taxon>Bacillati</taxon>
        <taxon>Actinomycetota</taxon>
        <taxon>Actinomycetes</taxon>
        <taxon>Bifidobacteriales</taxon>
        <taxon>Bifidobacteriaceae</taxon>
        <taxon>Gardnerella</taxon>
    </lineage>
</organism>